<dbReference type="EMBL" id="HE616890">
    <property type="protein sequence ID" value="CCE96995.1"/>
    <property type="molecule type" value="Genomic_DNA"/>
</dbReference>
<dbReference type="PATRIC" id="fig|380.5.peg.2659"/>
<dbReference type="PANTHER" id="PTHR30614">
    <property type="entry name" value="MEMBRANE COMPONENT OF AMINO ACID ABC TRANSPORTER"/>
    <property type="match status" value="1"/>
</dbReference>
<dbReference type="PANTHER" id="PTHR30614:SF1">
    <property type="entry name" value="GLUTAMATE_ASPARTATE IMPORT PERMEASE PROTEIN GLTK"/>
    <property type="match status" value="1"/>
</dbReference>
<feature type="transmembrane region" description="Helical" evidence="12">
    <location>
        <begin position="66"/>
        <end position="88"/>
    </location>
</feature>
<dbReference type="NCBIfam" id="TIGR01726">
    <property type="entry name" value="HEQRo_perm_3TM"/>
    <property type="match status" value="1"/>
</dbReference>
<comment type="similarity">
    <text evidence="2">Belongs to the binding-protein-dependent transport system permease family. HisMQ subfamily.</text>
</comment>
<evidence type="ECO:0000313" key="14">
    <source>
        <dbReference type="EMBL" id="CCE96995.1"/>
    </source>
</evidence>
<dbReference type="STRING" id="1117943.SFHH103_02500"/>
<dbReference type="InterPro" id="IPR010065">
    <property type="entry name" value="AA_ABC_transptr_permease_3TM"/>
</dbReference>
<evidence type="ECO:0000256" key="4">
    <source>
        <dbReference type="ARBA" id="ARBA00022475"/>
    </source>
</evidence>
<evidence type="ECO:0000256" key="3">
    <source>
        <dbReference type="ARBA" id="ARBA00022448"/>
    </source>
</evidence>
<dbReference type="KEGG" id="sfh:SFHH103_02500"/>
<keyword evidence="4" id="KW-1003">Cell membrane</keyword>
<evidence type="ECO:0000256" key="5">
    <source>
        <dbReference type="ARBA" id="ARBA00022692"/>
    </source>
</evidence>
<gene>
    <name evidence="14" type="primary">gltK</name>
    <name evidence="14" type="ordered locus">SFHH103_02500</name>
</gene>
<reference evidence="14 15" key="1">
    <citation type="journal article" date="2012" name="J. Bacteriol.">
        <title>Genome sequence of the soybean symbiont Sinorhizobium fredii HH103.</title>
        <authorList>
            <person name="Weidner S."/>
            <person name="Becker A."/>
            <person name="Bonilla I."/>
            <person name="Jaenicke S."/>
            <person name="Lloret J."/>
            <person name="Margaret I."/>
            <person name="Puhler A."/>
            <person name="Ruiz-Sainz J.E."/>
            <person name="Schneiker-Bekel S."/>
            <person name="Szczepanowski R."/>
            <person name="Vinardell J.M."/>
            <person name="Zehner S."/>
            <person name="Gottfert M."/>
        </authorList>
    </citation>
    <scope>NUCLEOTIDE SEQUENCE [LARGE SCALE GENOMIC DNA]</scope>
    <source>
        <strain evidence="14 15">HH103</strain>
    </source>
</reference>
<evidence type="ECO:0000256" key="8">
    <source>
        <dbReference type="ARBA" id="ARBA00023136"/>
    </source>
</evidence>
<organism evidence="14 15">
    <name type="scientific">Sinorhizobium fredii (strain HH103)</name>
    <dbReference type="NCBI Taxonomy" id="1117943"/>
    <lineage>
        <taxon>Bacteria</taxon>
        <taxon>Pseudomonadati</taxon>
        <taxon>Pseudomonadota</taxon>
        <taxon>Alphaproteobacteria</taxon>
        <taxon>Hyphomicrobiales</taxon>
        <taxon>Rhizobiaceae</taxon>
        <taxon>Sinorhizobium/Ensifer group</taxon>
        <taxon>Sinorhizobium</taxon>
    </lineage>
</organism>
<dbReference type="Proteomes" id="UP000007735">
    <property type="component" value="Chromosome"/>
</dbReference>
<dbReference type="HOGENOM" id="CLU_019602_1_1_5"/>
<keyword evidence="5 12" id="KW-0812">Transmembrane</keyword>
<dbReference type="Pfam" id="PF00528">
    <property type="entry name" value="BPD_transp_1"/>
    <property type="match status" value="1"/>
</dbReference>
<sequence>MNEFDFDVIWKNAWFIFRDGMSFTLLFTAVAGSLGLALGIGLAVMRTWGNRFLKTGATLYVNTFRSLPLVLVIFWFFFLVPFLVQWATGSSRPVPVGAVWSAMITFTLFEAAYFCEIVRSGINGIPAGQSQAALALGMSGRTAFTNVVLPQALRNMLPVLLTQVIILFQDTSLVYVINIIDFVGAANKIAQRDGRLMEVYIFTAVVYFVICFGVSSIVKTYQTRVMATGSASGH</sequence>
<comment type="function">
    <text evidence="9">Part of the ABC transporter complex GltIJKL involved in glutamate and aspartate uptake. Probably responsible for the translocation of the substrate across the membrane.</text>
</comment>
<dbReference type="eggNOG" id="COG0765">
    <property type="taxonomic scope" value="Bacteria"/>
</dbReference>
<dbReference type="RefSeq" id="WP_014329428.1">
    <property type="nucleotide sequence ID" value="NC_016812.1"/>
</dbReference>
<comment type="subunit">
    <text evidence="10">The complex is composed of two ATP-binding proteins (GltL), two transmembrane proteins (GltJ and GltK) and a solute-binding protein (GltI).</text>
</comment>
<name>G9AA91_SINF1</name>
<dbReference type="InterPro" id="IPR035906">
    <property type="entry name" value="MetI-like_sf"/>
</dbReference>
<proteinExistence type="inferred from homology"/>
<dbReference type="GO" id="GO:0022857">
    <property type="term" value="F:transmembrane transporter activity"/>
    <property type="evidence" value="ECO:0007669"/>
    <property type="project" value="InterPro"/>
</dbReference>
<dbReference type="GO" id="GO:0043190">
    <property type="term" value="C:ATP-binding cassette (ABC) transporter complex"/>
    <property type="evidence" value="ECO:0007669"/>
    <property type="project" value="InterPro"/>
</dbReference>
<feature type="domain" description="ABC transmembrane type-1" evidence="13">
    <location>
        <begin position="21"/>
        <end position="218"/>
    </location>
</feature>
<protein>
    <recommendedName>
        <fullName evidence="11">Glutamate/aspartate import permease protein GltK</fullName>
    </recommendedName>
</protein>
<keyword evidence="8 12" id="KW-0472">Membrane</keyword>
<dbReference type="SUPFAM" id="SSF161098">
    <property type="entry name" value="MetI-like"/>
    <property type="match status" value="1"/>
</dbReference>
<evidence type="ECO:0000256" key="2">
    <source>
        <dbReference type="ARBA" id="ARBA00010072"/>
    </source>
</evidence>
<evidence type="ECO:0000256" key="11">
    <source>
        <dbReference type="ARBA" id="ARBA00073645"/>
    </source>
</evidence>
<dbReference type="InterPro" id="IPR000515">
    <property type="entry name" value="MetI-like"/>
</dbReference>
<evidence type="ECO:0000256" key="12">
    <source>
        <dbReference type="RuleBase" id="RU363032"/>
    </source>
</evidence>
<feature type="transmembrane region" description="Helical" evidence="12">
    <location>
        <begin position="200"/>
        <end position="218"/>
    </location>
</feature>
<accession>G9AA91</accession>
<evidence type="ECO:0000256" key="6">
    <source>
        <dbReference type="ARBA" id="ARBA00022970"/>
    </source>
</evidence>
<evidence type="ECO:0000256" key="9">
    <source>
        <dbReference type="ARBA" id="ARBA00060298"/>
    </source>
</evidence>
<feature type="transmembrane region" description="Helical" evidence="12">
    <location>
        <begin position="20"/>
        <end position="45"/>
    </location>
</feature>
<dbReference type="FunFam" id="1.10.3720.10:FF:000006">
    <property type="entry name" value="Glutamate/aspartate ABC transporter, permease protein GltK"/>
    <property type="match status" value="1"/>
</dbReference>
<keyword evidence="7 12" id="KW-1133">Transmembrane helix</keyword>
<evidence type="ECO:0000259" key="13">
    <source>
        <dbReference type="PROSITE" id="PS50928"/>
    </source>
</evidence>
<keyword evidence="6" id="KW-0029">Amino-acid transport</keyword>
<evidence type="ECO:0000256" key="10">
    <source>
        <dbReference type="ARBA" id="ARBA00062718"/>
    </source>
</evidence>
<dbReference type="PROSITE" id="PS50928">
    <property type="entry name" value="ABC_TM1"/>
    <property type="match status" value="1"/>
</dbReference>
<dbReference type="CDD" id="cd06261">
    <property type="entry name" value="TM_PBP2"/>
    <property type="match status" value="1"/>
</dbReference>
<evidence type="ECO:0000256" key="7">
    <source>
        <dbReference type="ARBA" id="ARBA00022989"/>
    </source>
</evidence>
<feature type="transmembrane region" description="Helical" evidence="12">
    <location>
        <begin position="94"/>
        <end position="115"/>
    </location>
</feature>
<evidence type="ECO:0000313" key="15">
    <source>
        <dbReference type="Proteomes" id="UP000007735"/>
    </source>
</evidence>
<evidence type="ECO:0000256" key="1">
    <source>
        <dbReference type="ARBA" id="ARBA00004429"/>
    </source>
</evidence>
<dbReference type="Gene3D" id="1.10.3720.10">
    <property type="entry name" value="MetI-like"/>
    <property type="match status" value="1"/>
</dbReference>
<feature type="transmembrane region" description="Helical" evidence="12">
    <location>
        <begin position="159"/>
        <end position="180"/>
    </location>
</feature>
<keyword evidence="3 12" id="KW-0813">Transport</keyword>
<comment type="subcellular location">
    <subcellularLocation>
        <location evidence="1">Cell inner membrane</location>
        <topology evidence="1">Multi-pass membrane protein</topology>
    </subcellularLocation>
    <subcellularLocation>
        <location evidence="12">Cell membrane</location>
        <topology evidence="12">Multi-pass membrane protein</topology>
    </subcellularLocation>
</comment>
<dbReference type="GO" id="GO:0006865">
    <property type="term" value="P:amino acid transport"/>
    <property type="evidence" value="ECO:0007669"/>
    <property type="project" value="UniProtKB-KW"/>
</dbReference>
<dbReference type="InterPro" id="IPR043429">
    <property type="entry name" value="ArtM/GltK/GlnP/TcyL/YhdX-like"/>
</dbReference>
<dbReference type="AlphaFoldDB" id="G9AA91"/>